<dbReference type="EMBL" id="LR796195">
    <property type="protein sequence ID" value="CAB4126410.1"/>
    <property type="molecule type" value="Genomic_DNA"/>
</dbReference>
<name>A0A6J5L1W1_9CAUD</name>
<proteinExistence type="predicted"/>
<accession>A0A6J5L1W1</accession>
<sequence length="66" mass="8092">MRWISSGRAPPQYIFSCYPEDDWYNETDKCIYKPNFEKNVWECEGMKYIEFPKKTQVISEIRVKFK</sequence>
<evidence type="ECO:0000313" key="1">
    <source>
        <dbReference type="EMBL" id="CAB4126410.1"/>
    </source>
</evidence>
<gene>
    <name evidence="1" type="ORF">UFOVP88_48</name>
</gene>
<protein>
    <submittedName>
        <fullName evidence="1">Uncharacterized protein</fullName>
    </submittedName>
</protein>
<organism evidence="1">
    <name type="scientific">uncultured Caudovirales phage</name>
    <dbReference type="NCBI Taxonomy" id="2100421"/>
    <lineage>
        <taxon>Viruses</taxon>
        <taxon>Duplodnaviria</taxon>
        <taxon>Heunggongvirae</taxon>
        <taxon>Uroviricota</taxon>
        <taxon>Caudoviricetes</taxon>
        <taxon>Peduoviridae</taxon>
        <taxon>Maltschvirus</taxon>
        <taxon>Maltschvirus maltsch</taxon>
    </lineage>
</organism>
<reference evidence="1" key="1">
    <citation type="submission" date="2020-04" db="EMBL/GenBank/DDBJ databases">
        <authorList>
            <person name="Chiriac C."/>
            <person name="Salcher M."/>
            <person name="Ghai R."/>
            <person name="Kavagutti S V."/>
        </authorList>
    </citation>
    <scope>NUCLEOTIDE SEQUENCE</scope>
</reference>